<accession>A0ABT8BDR6</accession>
<evidence type="ECO:0000256" key="2">
    <source>
        <dbReference type="SAM" id="Phobius"/>
    </source>
</evidence>
<evidence type="ECO:0000256" key="1">
    <source>
        <dbReference type="SAM" id="MobiDB-lite"/>
    </source>
</evidence>
<keyword evidence="2" id="KW-1133">Transmembrane helix</keyword>
<keyword evidence="5" id="KW-1185">Reference proteome</keyword>
<dbReference type="InterPro" id="IPR011723">
    <property type="entry name" value="Znf/thioredoxin_put"/>
</dbReference>
<evidence type="ECO:0000313" key="5">
    <source>
        <dbReference type="Proteomes" id="UP001224644"/>
    </source>
</evidence>
<proteinExistence type="predicted"/>
<gene>
    <name evidence="4" type="ORF">QWZ12_05820</name>
</gene>
<protein>
    <submittedName>
        <fullName evidence="4">Zinc-ribbon domain-containing protein</fullName>
    </submittedName>
</protein>
<name>A0ABT8BDR6_9HYPH</name>
<dbReference type="NCBIfam" id="TIGR02098">
    <property type="entry name" value="MJ0042_CXXC"/>
    <property type="match status" value="1"/>
</dbReference>
<comment type="caution">
    <text evidence="4">The sequence shown here is derived from an EMBL/GenBank/DDBJ whole genome shotgun (WGS) entry which is preliminary data.</text>
</comment>
<dbReference type="EMBL" id="JAUFPX010000002">
    <property type="protein sequence ID" value="MDN3590131.1"/>
    <property type="molecule type" value="Genomic_DNA"/>
</dbReference>
<sequence>MLIVCPSCASEYAIDVDHVGAEGRHVRCAACRTTWFISPDDVVAAVEAEMTAAMMEAVQAGPGSAKAEAQPAASFDDWDATSAETPPALEPDPEPLPGDLDAAPPTDAPEATEAVDTRRRPRPAMPRKPVRRSRFSPAAALGLSVVAGLFLAVLGRTTVVRAMPQSAGLYARLGLPVNLRGLDLRDVVAFQTQGEGAQLVVEGDIVGVAAEGAPVPPIAVEVRDGHDQVLYRWNVAAPRQTLEHRETARFRASLSTPPVEGRAIRVSFTPPTGAP</sequence>
<feature type="compositionally biased region" description="Low complexity" evidence="1">
    <location>
        <begin position="97"/>
        <end position="114"/>
    </location>
</feature>
<dbReference type="Pfam" id="PF13717">
    <property type="entry name" value="Zn_ribbon_4"/>
    <property type="match status" value="1"/>
</dbReference>
<evidence type="ECO:0000313" key="4">
    <source>
        <dbReference type="EMBL" id="MDN3590131.1"/>
    </source>
</evidence>
<keyword evidence="2" id="KW-0812">Transmembrane</keyword>
<organism evidence="4 5">
    <name type="scientific">Methylobacterium adhaesivum</name>
    <dbReference type="NCBI Taxonomy" id="333297"/>
    <lineage>
        <taxon>Bacteria</taxon>
        <taxon>Pseudomonadati</taxon>
        <taxon>Pseudomonadota</taxon>
        <taxon>Alphaproteobacteria</taxon>
        <taxon>Hyphomicrobiales</taxon>
        <taxon>Methylobacteriaceae</taxon>
        <taxon>Methylobacterium</taxon>
    </lineage>
</organism>
<feature type="transmembrane region" description="Helical" evidence="2">
    <location>
        <begin position="135"/>
        <end position="155"/>
    </location>
</feature>
<feature type="domain" description="Zinc finger/thioredoxin putative" evidence="3">
    <location>
        <begin position="1"/>
        <end position="36"/>
    </location>
</feature>
<evidence type="ECO:0000259" key="3">
    <source>
        <dbReference type="Pfam" id="PF13717"/>
    </source>
</evidence>
<keyword evidence="2" id="KW-0472">Membrane</keyword>
<reference evidence="5" key="1">
    <citation type="journal article" date="2019" name="Int. J. Syst. Evol. Microbiol.">
        <title>The Global Catalogue of Microorganisms (GCM) 10K type strain sequencing project: providing services to taxonomists for standard genome sequencing and annotation.</title>
        <authorList>
            <consortium name="The Broad Institute Genomics Platform"/>
            <consortium name="The Broad Institute Genome Sequencing Center for Infectious Disease"/>
            <person name="Wu L."/>
            <person name="Ma J."/>
        </authorList>
    </citation>
    <scope>NUCLEOTIDE SEQUENCE [LARGE SCALE GENOMIC DNA]</scope>
    <source>
        <strain evidence="5">CECT 7069</strain>
    </source>
</reference>
<feature type="region of interest" description="Disordered" evidence="1">
    <location>
        <begin position="63"/>
        <end position="133"/>
    </location>
</feature>
<dbReference type="Proteomes" id="UP001224644">
    <property type="component" value="Unassembled WGS sequence"/>
</dbReference>
<dbReference type="RefSeq" id="WP_238221457.1">
    <property type="nucleotide sequence ID" value="NZ_BPQD01000001.1"/>
</dbReference>